<dbReference type="Proteomes" id="UP001596086">
    <property type="component" value="Unassembled WGS sequence"/>
</dbReference>
<protein>
    <submittedName>
        <fullName evidence="2">Uncharacterized protein</fullName>
    </submittedName>
</protein>
<proteinExistence type="predicted"/>
<dbReference type="RefSeq" id="WP_379770452.1">
    <property type="nucleotide sequence ID" value="NZ_JBHSMZ010000006.1"/>
</dbReference>
<name>A0ABW0RZC0_9BURK</name>
<reference evidence="3" key="1">
    <citation type="journal article" date="2019" name="Int. J. Syst. Evol. Microbiol.">
        <title>The Global Catalogue of Microorganisms (GCM) 10K type strain sequencing project: providing services to taxonomists for standard genome sequencing and annotation.</title>
        <authorList>
            <consortium name="The Broad Institute Genomics Platform"/>
            <consortium name="The Broad Institute Genome Sequencing Center for Infectious Disease"/>
            <person name="Wu L."/>
            <person name="Ma J."/>
        </authorList>
    </citation>
    <scope>NUCLEOTIDE SEQUENCE [LARGE SCALE GENOMIC DNA]</scope>
    <source>
        <strain evidence="3">CGMCC 4.5798</strain>
    </source>
</reference>
<keyword evidence="3" id="KW-1185">Reference proteome</keyword>
<keyword evidence="1" id="KW-0732">Signal</keyword>
<sequence length="51" mass="5372">MRHSLPSTRFRRLRVLSLLVAVVALASIGLAHADTPAHDGQAAAAPLVTSR</sequence>
<gene>
    <name evidence="2" type="ORF">ACFPO9_10820</name>
</gene>
<dbReference type="EMBL" id="JBHSMZ010000006">
    <property type="protein sequence ID" value="MFC5549010.1"/>
    <property type="molecule type" value="Genomic_DNA"/>
</dbReference>
<comment type="caution">
    <text evidence="2">The sequence shown here is derived from an EMBL/GenBank/DDBJ whole genome shotgun (WGS) entry which is preliminary data.</text>
</comment>
<evidence type="ECO:0000256" key="1">
    <source>
        <dbReference type="SAM" id="SignalP"/>
    </source>
</evidence>
<accession>A0ABW0RZC0</accession>
<organism evidence="2 3">
    <name type="scientific">Massilia aerilata</name>
    <dbReference type="NCBI Taxonomy" id="453817"/>
    <lineage>
        <taxon>Bacteria</taxon>
        <taxon>Pseudomonadati</taxon>
        <taxon>Pseudomonadota</taxon>
        <taxon>Betaproteobacteria</taxon>
        <taxon>Burkholderiales</taxon>
        <taxon>Oxalobacteraceae</taxon>
        <taxon>Telluria group</taxon>
        <taxon>Massilia</taxon>
    </lineage>
</organism>
<feature type="signal peptide" evidence="1">
    <location>
        <begin position="1"/>
        <end position="33"/>
    </location>
</feature>
<evidence type="ECO:0000313" key="3">
    <source>
        <dbReference type="Proteomes" id="UP001596086"/>
    </source>
</evidence>
<evidence type="ECO:0000313" key="2">
    <source>
        <dbReference type="EMBL" id="MFC5549010.1"/>
    </source>
</evidence>
<feature type="chain" id="PRO_5046321301" evidence="1">
    <location>
        <begin position="34"/>
        <end position="51"/>
    </location>
</feature>